<dbReference type="EMBL" id="JBHTNH010000028">
    <property type="protein sequence ID" value="MFD1362839.1"/>
    <property type="molecule type" value="Genomic_DNA"/>
</dbReference>
<feature type="region of interest" description="Disordered" evidence="4">
    <location>
        <begin position="237"/>
        <end position="313"/>
    </location>
</feature>
<dbReference type="Proteomes" id="UP001597178">
    <property type="component" value="Unassembled WGS sequence"/>
</dbReference>
<dbReference type="InterPro" id="IPR002071">
    <property type="entry name" value="Thermonucl_AS"/>
</dbReference>
<dbReference type="RefSeq" id="WP_382401770.1">
    <property type="nucleotide sequence ID" value="NZ_JBHTNH010000028.1"/>
</dbReference>
<dbReference type="PROSITE" id="PS01123">
    <property type="entry name" value="TNASE_1"/>
    <property type="match status" value="1"/>
</dbReference>
<feature type="compositionally biased region" description="Basic and acidic residues" evidence="4">
    <location>
        <begin position="268"/>
        <end position="278"/>
    </location>
</feature>
<comment type="caution">
    <text evidence="7">The sequence shown here is derived from an EMBL/GenBank/DDBJ whole genome shotgun (WGS) entry which is preliminary data.</text>
</comment>
<protein>
    <submittedName>
        <fullName evidence="7">Thermonuclease family protein</fullName>
    </submittedName>
</protein>
<evidence type="ECO:0000313" key="8">
    <source>
        <dbReference type="Proteomes" id="UP001597178"/>
    </source>
</evidence>
<keyword evidence="8" id="KW-1185">Reference proteome</keyword>
<feature type="compositionally biased region" description="Basic and acidic residues" evidence="4">
    <location>
        <begin position="48"/>
        <end position="59"/>
    </location>
</feature>
<keyword evidence="5" id="KW-1133">Transmembrane helix</keyword>
<dbReference type="Pfam" id="PF00565">
    <property type="entry name" value="SNase"/>
    <property type="match status" value="1"/>
</dbReference>
<evidence type="ECO:0000256" key="4">
    <source>
        <dbReference type="SAM" id="MobiDB-lite"/>
    </source>
</evidence>
<accession>A0ABW3ZX61</accession>
<organism evidence="7 8">
    <name type="scientific">Lentibacillus salinarum</name>
    <dbReference type="NCBI Taxonomy" id="446820"/>
    <lineage>
        <taxon>Bacteria</taxon>
        <taxon>Bacillati</taxon>
        <taxon>Bacillota</taxon>
        <taxon>Bacilli</taxon>
        <taxon>Bacillales</taxon>
        <taxon>Bacillaceae</taxon>
        <taxon>Lentibacillus</taxon>
    </lineage>
</organism>
<dbReference type="SMART" id="SM00318">
    <property type="entry name" value="SNc"/>
    <property type="match status" value="1"/>
</dbReference>
<feature type="domain" description="TNase-like" evidence="6">
    <location>
        <begin position="95"/>
        <end position="228"/>
    </location>
</feature>
<gene>
    <name evidence="7" type="ORF">ACFQ4A_14360</name>
</gene>
<keyword evidence="2" id="KW-0255">Endonuclease</keyword>
<dbReference type="PROSITE" id="PS50830">
    <property type="entry name" value="TNASE_3"/>
    <property type="match status" value="1"/>
</dbReference>
<reference evidence="8" key="1">
    <citation type="journal article" date="2019" name="Int. J. Syst. Evol. Microbiol.">
        <title>The Global Catalogue of Microorganisms (GCM) 10K type strain sequencing project: providing services to taxonomists for standard genome sequencing and annotation.</title>
        <authorList>
            <consortium name="The Broad Institute Genomics Platform"/>
            <consortium name="The Broad Institute Genome Sequencing Center for Infectious Disease"/>
            <person name="Wu L."/>
            <person name="Ma J."/>
        </authorList>
    </citation>
    <scope>NUCLEOTIDE SEQUENCE [LARGE SCALE GENOMIC DNA]</scope>
    <source>
        <strain evidence="8">CCUG 54822</strain>
    </source>
</reference>
<dbReference type="SUPFAM" id="SSF50199">
    <property type="entry name" value="Staphylococcal nuclease"/>
    <property type="match status" value="1"/>
</dbReference>
<dbReference type="CDD" id="cd00175">
    <property type="entry name" value="SNc"/>
    <property type="match status" value="1"/>
</dbReference>
<feature type="compositionally biased region" description="Polar residues" evidence="4">
    <location>
        <begin position="238"/>
        <end position="262"/>
    </location>
</feature>
<evidence type="ECO:0000256" key="5">
    <source>
        <dbReference type="SAM" id="Phobius"/>
    </source>
</evidence>
<feature type="compositionally biased region" description="Basic and acidic residues" evidence="4">
    <location>
        <begin position="292"/>
        <end position="313"/>
    </location>
</feature>
<dbReference type="Gene3D" id="2.40.50.90">
    <property type="match status" value="1"/>
</dbReference>
<keyword evidence="1" id="KW-0540">Nuclease</keyword>
<dbReference type="PANTHER" id="PTHR12302">
    <property type="entry name" value="EBNA2 BINDING PROTEIN P100"/>
    <property type="match status" value="1"/>
</dbReference>
<dbReference type="PANTHER" id="PTHR12302:SF3">
    <property type="entry name" value="SERINE_THREONINE-PROTEIN KINASE 31"/>
    <property type="match status" value="1"/>
</dbReference>
<keyword evidence="3" id="KW-0378">Hydrolase</keyword>
<sequence length="313" mass="34502">MSEQFKIRTVRILIIPVIMTLSFVMLGCADVSSQSTNGIQQEKQTQQTDDKKTTEKAGETKQNQEQVNQKEKNIMEKSDSEADILKSQQNNAPEDAEKATISKVVDGDTIEVNYNGSTEDVRLLLVDTPETVHPSKPVQPFGPEASEFAKDTLTPGESVKIEFDGPKRDNYDRLLGYIWHDGHNFNKQLLKKGLARYAYAYDPPYTHQEAFQQAEANARNNEIGIWSIKGYVTPDGFASQSSGSEDNATSDSSNSGDLSTVSGYDPNGTDRDCSDFDTQRAAQAFFEAAGGPEKDPHRLDGSDNDGKVCESLP</sequence>
<keyword evidence="5" id="KW-0812">Transmembrane</keyword>
<evidence type="ECO:0000259" key="6">
    <source>
        <dbReference type="PROSITE" id="PS50830"/>
    </source>
</evidence>
<keyword evidence="5" id="KW-0472">Membrane</keyword>
<dbReference type="InterPro" id="IPR035437">
    <property type="entry name" value="SNase_OB-fold_sf"/>
</dbReference>
<evidence type="ECO:0000313" key="7">
    <source>
        <dbReference type="EMBL" id="MFD1362839.1"/>
    </source>
</evidence>
<name>A0ABW3ZX61_9BACI</name>
<evidence type="ECO:0000256" key="2">
    <source>
        <dbReference type="ARBA" id="ARBA00022759"/>
    </source>
</evidence>
<evidence type="ECO:0000256" key="3">
    <source>
        <dbReference type="ARBA" id="ARBA00022801"/>
    </source>
</evidence>
<dbReference type="InterPro" id="IPR016071">
    <property type="entry name" value="Staphylococal_nuclease_OB-fold"/>
</dbReference>
<feature type="transmembrane region" description="Helical" evidence="5">
    <location>
        <begin position="12"/>
        <end position="32"/>
    </location>
</feature>
<proteinExistence type="predicted"/>
<evidence type="ECO:0000256" key="1">
    <source>
        <dbReference type="ARBA" id="ARBA00022722"/>
    </source>
</evidence>
<feature type="region of interest" description="Disordered" evidence="4">
    <location>
        <begin position="34"/>
        <end position="69"/>
    </location>
</feature>
<dbReference type="PROSITE" id="PS51257">
    <property type="entry name" value="PROKAR_LIPOPROTEIN"/>
    <property type="match status" value="1"/>
</dbReference>